<dbReference type="NCBIfam" id="NF045846">
    <property type="entry name" value="MSC0882_dom"/>
    <property type="match status" value="1"/>
</dbReference>
<keyword evidence="2" id="KW-0812">Transmembrane</keyword>
<feature type="region of interest" description="Disordered" evidence="1">
    <location>
        <begin position="1"/>
        <end position="32"/>
    </location>
</feature>
<dbReference type="KEGG" id="smoo:SMONO_v1c02820"/>
<feature type="transmembrane region" description="Helical" evidence="2">
    <location>
        <begin position="467"/>
        <end position="490"/>
    </location>
</feature>
<evidence type="ECO:0000256" key="2">
    <source>
        <dbReference type="SAM" id="Phobius"/>
    </source>
</evidence>
<sequence length="505" mass="59169">MSGFLNPFKKENSTDNQNQQNVGNFEFNQNPQQNMNYQNETAMYQKNLIENKNEGYIKPRHKSFENSYQNHAQITPQYGRNETTGEIMMKGYLSNSVNNASIQYGQPQHSQRMNQPQYQSVNNYDNYQNQYNNLKQEYLDFDNNSRIDYGNFRDENQYNRMVYPPNNQMNNIQQRNDSYSNKPLYENYQVPNNNMQYGYNDFSNNGQFYNQDGPYGYNPEVDYAPVSSNNYNPYEYRSYNERMRVANIIPREIGKEIKSEKLRIFLLFLMGAVGIISASLMLAIYYKAGEEGGTYLGVLRNQVMYPFFSILLLIVSVGFFGTSLTDYGFLYSNVKKYERELMVGKEAVPYFITRNYRSLISRSVYVNWISFCIYIFGAITLGIMYGLQEQVKTGNTDIYILFWRVGKLKPLVSEIQTNIIVLFVTLIVHVLNIVTTRTRKNNIIGYYGYEIIPQQEIKEIKRKANKVCMIIFFTIMAIILFAIIIPWLIIRKKRGLPLKPWGTAI</sequence>
<feature type="compositionally biased region" description="Polar residues" evidence="1">
    <location>
        <begin position="14"/>
        <end position="27"/>
    </location>
</feature>
<keyword evidence="2" id="KW-1133">Transmembrane helix</keyword>
<feature type="transmembrane region" description="Helical" evidence="2">
    <location>
        <begin position="415"/>
        <end position="434"/>
    </location>
</feature>
<evidence type="ECO:0000313" key="4">
    <source>
        <dbReference type="Proteomes" id="UP000234790"/>
    </source>
</evidence>
<keyword evidence="4" id="KW-1185">Reference proteome</keyword>
<evidence type="ECO:0008006" key="5">
    <source>
        <dbReference type="Google" id="ProtNLM"/>
    </source>
</evidence>
<dbReference type="OrthoDB" id="387367at2"/>
<gene>
    <name evidence="3" type="ORF">SMONO_v1c02820</name>
</gene>
<evidence type="ECO:0000256" key="1">
    <source>
        <dbReference type="SAM" id="MobiDB-lite"/>
    </source>
</evidence>
<feature type="transmembrane region" description="Helical" evidence="2">
    <location>
        <begin position="364"/>
        <end position="387"/>
    </location>
</feature>
<feature type="transmembrane region" description="Helical" evidence="2">
    <location>
        <begin position="264"/>
        <end position="286"/>
    </location>
</feature>
<keyword evidence="2" id="KW-0472">Membrane</keyword>
<feature type="transmembrane region" description="Helical" evidence="2">
    <location>
        <begin position="306"/>
        <end position="330"/>
    </location>
</feature>
<dbReference type="AlphaFoldDB" id="A0A2K9LUD9"/>
<dbReference type="Proteomes" id="UP000234790">
    <property type="component" value="Chromosome"/>
</dbReference>
<dbReference type="EMBL" id="CP025543">
    <property type="protein sequence ID" value="AUM62531.1"/>
    <property type="molecule type" value="Genomic_DNA"/>
</dbReference>
<accession>A0A2K9LUD9</accession>
<protein>
    <recommendedName>
        <fullName evidence="5">Transmembrane protein</fullName>
    </recommendedName>
</protein>
<name>A0A2K9LUD9_SPISQ</name>
<proteinExistence type="predicted"/>
<evidence type="ECO:0000313" key="3">
    <source>
        <dbReference type="EMBL" id="AUM62531.1"/>
    </source>
</evidence>
<organism evidence="3 4">
    <name type="scientific">Spiroplasma monobiae MQ-1</name>
    <dbReference type="NCBI Taxonomy" id="1336748"/>
    <lineage>
        <taxon>Bacteria</taxon>
        <taxon>Bacillati</taxon>
        <taxon>Mycoplasmatota</taxon>
        <taxon>Mollicutes</taxon>
        <taxon>Entomoplasmatales</taxon>
        <taxon>Spiroplasmataceae</taxon>
        <taxon>Spiroplasma</taxon>
    </lineage>
</organism>
<dbReference type="RefSeq" id="WP_101780592.1">
    <property type="nucleotide sequence ID" value="NZ_CP025543.1"/>
</dbReference>
<reference evidence="3 4" key="1">
    <citation type="submission" date="2017-12" db="EMBL/GenBank/DDBJ databases">
        <title>Complete genome sequence of Spiroplasma monobiae MQ-1 (ATCC 33825).</title>
        <authorList>
            <person name="Tsai Y.-M."/>
            <person name="Lo W.-S."/>
            <person name="Wu P.-S."/>
            <person name="Cho S.-T."/>
            <person name="Kuo C.-H."/>
        </authorList>
    </citation>
    <scope>NUCLEOTIDE SEQUENCE [LARGE SCALE GENOMIC DNA]</scope>
    <source>
        <strain evidence="3 4">MQ-1</strain>
    </source>
</reference>
<dbReference type="InterPro" id="IPR059214">
    <property type="entry name" value="MSC_0882-like"/>
</dbReference>